<feature type="transmembrane region" description="Helical" evidence="7">
    <location>
        <begin position="7"/>
        <end position="25"/>
    </location>
</feature>
<organism evidence="8 9">
    <name type="scientific">Nocardioides kongjuensis</name>
    <dbReference type="NCBI Taxonomy" id="349522"/>
    <lineage>
        <taxon>Bacteria</taxon>
        <taxon>Bacillati</taxon>
        <taxon>Actinomycetota</taxon>
        <taxon>Actinomycetes</taxon>
        <taxon>Propionibacteriales</taxon>
        <taxon>Nocardioidaceae</taxon>
        <taxon>Nocardioides</taxon>
    </lineage>
</organism>
<evidence type="ECO:0000256" key="3">
    <source>
        <dbReference type="ARBA" id="ARBA00022692"/>
    </source>
</evidence>
<dbReference type="Pfam" id="PF02653">
    <property type="entry name" value="BPD_transp_2"/>
    <property type="match status" value="1"/>
</dbReference>
<dbReference type="PANTHER" id="PTHR30482:SF10">
    <property type="entry name" value="HIGH-AFFINITY BRANCHED-CHAIN AMINO ACID TRANSPORT PROTEIN BRAE"/>
    <property type="match status" value="1"/>
</dbReference>
<keyword evidence="5 7" id="KW-0472">Membrane</keyword>
<evidence type="ECO:0000256" key="4">
    <source>
        <dbReference type="ARBA" id="ARBA00022989"/>
    </source>
</evidence>
<dbReference type="RefSeq" id="WP_179728667.1">
    <property type="nucleotide sequence ID" value="NZ_BAABEF010000001.1"/>
</dbReference>
<keyword evidence="4 7" id="KW-1133">Transmembrane helix</keyword>
<feature type="transmembrane region" description="Helical" evidence="7">
    <location>
        <begin position="210"/>
        <end position="230"/>
    </location>
</feature>
<dbReference type="PANTHER" id="PTHR30482">
    <property type="entry name" value="HIGH-AFFINITY BRANCHED-CHAIN AMINO ACID TRANSPORT SYSTEM PERMEASE"/>
    <property type="match status" value="1"/>
</dbReference>
<comment type="subcellular location">
    <subcellularLocation>
        <location evidence="1">Cell membrane</location>
        <topology evidence="1">Multi-pass membrane protein</topology>
    </subcellularLocation>
</comment>
<name>A0A852RG03_9ACTN</name>
<dbReference type="EMBL" id="JACCBF010000001">
    <property type="protein sequence ID" value="NYD32501.1"/>
    <property type="molecule type" value="Genomic_DNA"/>
</dbReference>
<feature type="compositionally biased region" description="Polar residues" evidence="6">
    <location>
        <begin position="326"/>
        <end position="336"/>
    </location>
</feature>
<proteinExistence type="predicted"/>
<evidence type="ECO:0000256" key="2">
    <source>
        <dbReference type="ARBA" id="ARBA00022475"/>
    </source>
</evidence>
<dbReference type="GO" id="GO:0005886">
    <property type="term" value="C:plasma membrane"/>
    <property type="evidence" value="ECO:0007669"/>
    <property type="project" value="UniProtKB-SubCell"/>
</dbReference>
<accession>A0A852RG03</accession>
<feature type="region of interest" description="Disordered" evidence="6">
    <location>
        <begin position="320"/>
        <end position="342"/>
    </location>
</feature>
<feature type="transmembrane region" description="Helical" evidence="7">
    <location>
        <begin position="55"/>
        <end position="76"/>
    </location>
</feature>
<feature type="transmembrane region" description="Helical" evidence="7">
    <location>
        <begin position="109"/>
        <end position="130"/>
    </location>
</feature>
<feature type="transmembrane region" description="Helical" evidence="7">
    <location>
        <begin position="285"/>
        <end position="307"/>
    </location>
</feature>
<evidence type="ECO:0000256" key="6">
    <source>
        <dbReference type="SAM" id="MobiDB-lite"/>
    </source>
</evidence>
<keyword evidence="2" id="KW-1003">Cell membrane</keyword>
<sequence>MTNLRLLLRWGGYVALALAVPYVVLAPTSRLVVSTALIYALLAASWNLTLGFGGIFNFAHVGMFGVGGYAMAIASLKWEWTTVPAVGFAVLCGAAIGALAYLPVVRMRGIYIALITFVLVQICYHLVLALPDLTGGSNGLPGVPAMTLVGHNLAMNDGLGYLWLLGLSVAVMLIILELIMSSPFGQSLVALRDNEQLACSRGVNRIRQQLIAFVISGAMAGFTGAMYVSYYRVADVSLFSFTFVTLGLSMIFLGGTKQTWGPVVGAVVVTLVDNQLAALDAWRPVIFALATIAVLVFAPGGISATLVRVTEAARRLSKTAVAPGRRQSTNETSTSRRSIENV</sequence>
<dbReference type="Proteomes" id="UP000582231">
    <property type="component" value="Unassembled WGS sequence"/>
</dbReference>
<dbReference type="CDD" id="cd06581">
    <property type="entry name" value="TM_PBP1_LivM_like"/>
    <property type="match status" value="1"/>
</dbReference>
<dbReference type="GO" id="GO:0015658">
    <property type="term" value="F:branched-chain amino acid transmembrane transporter activity"/>
    <property type="evidence" value="ECO:0007669"/>
    <property type="project" value="InterPro"/>
</dbReference>
<evidence type="ECO:0000256" key="7">
    <source>
        <dbReference type="SAM" id="Phobius"/>
    </source>
</evidence>
<dbReference type="InterPro" id="IPR001851">
    <property type="entry name" value="ABC_transp_permease"/>
</dbReference>
<evidence type="ECO:0000313" key="8">
    <source>
        <dbReference type="EMBL" id="NYD32501.1"/>
    </source>
</evidence>
<feature type="transmembrane region" description="Helical" evidence="7">
    <location>
        <begin position="236"/>
        <end position="253"/>
    </location>
</feature>
<gene>
    <name evidence="8" type="ORF">BJ958_004047</name>
</gene>
<evidence type="ECO:0000256" key="1">
    <source>
        <dbReference type="ARBA" id="ARBA00004651"/>
    </source>
</evidence>
<feature type="transmembrane region" description="Helical" evidence="7">
    <location>
        <begin position="161"/>
        <end position="179"/>
    </location>
</feature>
<dbReference type="AlphaFoldDB" id="A0A852RG03"/>
<feature type="transmembrane region" description="Helical" evidence="7">
    <location>
        <begin position="31"/>
        <end position="48"/>
    </location>
</feature>
<keyword evidence="3 7" id="KW-0812">Transmembrane</keyword>
<feature type="transmembrane region" description="Helical" evidence="7">
    <location>
        <begin position="260"/>
        <end position="279"/>
    </location>
</feature>
<evidence type="ECO:0000256" key="5">
    <source>
        <dbReference type="ARBA" id="ARBA00023136"/>
    </source>
</evidence>
<dbReference type="InterPro" id="IPR043428">
    <property type="entry name" value="LivM-like"/>
</dbReference>
<evidence type="ECO:0000313" key="9">
    <source>
        <dbReference type="Proteomes" id="UP000582231"/>
    </source>
</evidence>
<feature type="transmembrane region" description="Helical" evidence="7">
    <location>
        <begin position="82"/>
        <end position="102"/>
    </location>
</feature>
<keyword evidence="9" id="KW-1185">Reference proteome</keyword>
<reference evidence="8 9" key="1">
    <citation type="submission" date="2020-07" db="EMBL/GenBank/DDBJ databases">
        <title>Sequencing the genomes of 1000 actinobacteria strains.</title>
        <authorList>
            <person name="Klenk H.-P."/>
        </authorList>
    </citation>
    <scope>NUCLEOTIDE SEQUENCE [LARGE SCALE GENOMIC DNA]</scope>
    <source>
        <strain evidence="8 9">DSM 19082</strain>
    </source>
</reference>
<protein>
    <submittedName>
        <fullName evidence="8">Branched-chain amino acid transport system permease protein</fullName>
    </submittedName>
</protein>
<comment type="caution">
    <text evidence="8">The sequence shown here is derived from an EMBL/GenBank/DDBJ whole genome shotgun (WGS) entry which is preliminary data.</text>
</comment>